<dbReference type="GO" id="GO:0015036">
    <property type="term" value="F:disulfide oxidoreductase activity"/>
    <property type="evidence" value="ECO:0007669"/>
    <property type="project" value="UniProtKB-ARBA"/>
</dbReference>
<dbReference type="Pfam" id="PF00578">
    <property type="entry name" value="AhpC-TSA"/>
    <property type="match status" value="1"/>
</dbReference>
<dbReference type="PROSITE" id="PS00194">
    <property type="entry name" value="THIOREDOXIN_1"/>
    <property type="match status" value="1"/>
</dbReference>
<dbReference type="GO" id="GO:0016209">
    <property type="term" value="F:antioxidant activity"/>
    <property type="evidence" value="ECO:0007669"/>
    <property type="project" value="InterPro"/>
</dbReference>
<accession>A0A327JKW3</accession>
<keyword evidence="1" id="KW-0676">Redox-active center</keyword>
<sequence>MLARTLVFAEFCDDLIRRHRGKAFGAAERLHAAVTAMAGGAALRVKGFSMFNERCIVCGRDGRRENQKRQGDRKGTRHAQNSLDWIRGGGHGHTMPPMRGIRNMGAAAAVLCLGFALAGCQGETTAKVGEAAPELGAIDLDGNTVRLADFRGDVTVVNFWQGGCAPCLTEMPKIQAFHEKHMSDGVHVLAVNIGGGPRIIRDTIAETGVTFDFAFDEVFVASTRYQVNFFPTTYIIDGNGIVRDRIVGELRPGQLETRLADLR</sequence>
<dbReference type="EMBL" id="NPEV01000038">
    <property type="protein sequence ID" value="RAI25943.1"/>
    <property type="molecule type" value="Genomic_DNA"/>
</dbReference>
<feature type="compositionally biased region" description="Basic and acidic residues" evidence="2">
    <location>
        <begin position="63"/>
        <end position="74"/>
    </location>
</feature>
<dbReference type="InterPro" id="IPR050553">
    <property type="entry name" value="Thioredoxin_ResA/DsbE_sf"/>
</dbReference>
<dbReference type="CDD" id="cd02966">
    <property type="entry name" value="TlpA_like_family"/>
    <property type="match status" value="1"/>
</dbReference>
<dbReference type="InterPro" id="IPR036249">
    <property type="entry name" value="Thioredoxin-like_sf"/>
</dbReference>
<dbReference type="PANTHER" id="PTHR42852:SF13">
    <property type="entry name" value="PROTEIN DIPZ"/>
    <property type="match status" value="1"/>
</dbReference>
<dbReference type="AlphaFoldDB" id="A0A327JKW3"/>
<comment type="caution">
    <text evidence="4">The sequence shown here is derived from an EMBL/GenBank/DDBJ whole genome shotgun (WGS) entry which is preliminary data.</text>
</comment>
<evidence type="ECO:0000313" key="5">
    <source>
        <dbReference type="Proteomes" id="UP000249299"/>
    </source>
</evidence>
<evidence type="ECO:0000259" key="3">
    <source>
        <dbReference type="PROSITE" id="PS51352"/>
    </source>
</evidence>
<proteinExistence type="predicted"/>
<dbReference type="SUPFAM" id="SSF52833">
    <property type="entry name" value="Thioredoxin-like"/>
    <property type="match status" value="1"/>
</dbReference>
<dbReference type="InterPro" id="IPR017937">
    <property type="entry name" value="Thioredoxin_CS"/>
</dbReference>
<dbReference type="Proteomes" id="UP000249299">
    <property type="component" value="Unassembled WGS sequence"/>
</dbReference>
<keyword evidence="5" id="KW-1185">Reference proteome</keyword>
<evidence type="ECO:0000256" key="2">
    <source>
        <dbReference type="SAM" id="MobiDB-lite"/>
    </source>
</evidence>
<dbReference type="InterPro" id="IPR000866">
    <property type="entry name" value="AhpC/TSA"/>
</dbReference>
<evidence type="ECO:0000256" key="1">
    <source>
        <dbReference type="ARBA" id="ARBA00023284"/>
    </source>
</evidence>
<dbReference type="InterPro" id="IPR013766">
    <property type="entry name" value="Thioredoxin_domain"/>
</dbReference>
<name>A0A327JKW3_9HYPH</name>
<reference evidence="4 5" key="1">
    <citation type="submission" date="2017-07" db="EMBL/GenBank/DDBJ databases">
        <title>Draft Genome Sequences of Select Purple Nonsulfur Bacteria.</title>
        <authorList>
            <person name="Lasarre B."/>
            <person name="Mckinlay J.B."/>
        </authorList>
    </citation>
    <scope>NUCLEOTIDE SEQUENCE [LARGE SCALE GENOMIC DNA]</scope>
    <source>
        <strain evidence="4 5">DSM 11290</strain>
    </source>
</reference>
<gene>
    <name evidence="4" type="ORF">CH339_16015</name>
</gene>
<dbReference type="PANTHER" id="PTHR42852">
    <property type="entry name" value="THIOL:DISULFIDE INTERCHANGE PROTEIN DSBE"/>
    <property type="match status" value="1"/>
</dbReference>
<evidence type="ECO:0000313" key="4">
    <source>
        <dbReference type="EMBL" id="RAI25943.1"/>
    </source>
</evidence>
<feature type="domain" description="Thioredoxin" evidence="3">
    <location>
        <begin position="126"/>
        <end position="263"/>
    </location>
</feature>
<protein>
    <recommendedName>
        <fullName evidence="3">Thioredoxin domain-containing protein</fullName>
    </recommendedName>
</protein>
<feature type="region of interest" description="Disordered" evidence="2">
    <location>
        <begin position="63"/>
        <end position="90"/>
    </location>
</feature>
<dbReference type="Gene3D" id="3.40.30.10">
    <property type="entry name" value="Glutaredoxin"/>
    <property type="match status" value="1"/>
</dbReference>
<organism evidence="4 5">
    <name type="scientific">Rhodobium orientis</name>
    <dbReference type="NCBI Taxonomy" id="34017"/>
    <lineage>
        <taxon>Bacteria</taxon>
        <taxon>Pseudomonadati</taxon>
        <taxon>Pseudomonadota</taxon>
        <taxon>Alphaproteobacteria</taxon>
        <taxon>Hyphomicrobiales</taxon>
        <taxon>Rhodobiaceae</taxon>
        <taxon>Rhodobium</taxon>
    </lineage>
</organism>
<dbReference type="PROSITE" id="PS51352">
    <property type="entry name" value="THIOREDOXIN_2"/>
    <property type="match status" value="1"/>
</dbReference>